<proteinExistence type="predicted"/>
<dbReference type="PANTHER" id="PTHR42085:SF2">
    <property type="entry name" value="F-BOX DOMAIN-CONTAINING PROTEIN"/>
    <property type="match status" value="1"/>
</dbReference>
<dbReference type="AlphaFoldDB" id="A0A6A6TU69"/>
<dbReference type="InterPro" id="IPR038883">
    <property type="entry name" value="AN11006-like"/>
</dbReference>
<sequence>MDAHLLSARESIGLSPPTEPLDTENPSKNAPFPFMMLPCEIRRMIYVAALVSPVPQHLACQHYKMPYADHLRVIANFVCLLRVNRQIHFEASQVLYSENLFYTTPDCEAGCVFRPYRHCIQRVRLVQLVKSDRTCEIGVDGVVRFAGIDMVKLLPALRFIEICFAYRTGWFSESFELTVKPFLQQILRYQRKYTKIQIYKPIDWQEVMKVHNLGRGRWKAAQFYLTDKSAPMVEFRESRIALWKNYEKTNLILAGYYALE</sequence>
<evidence type="ECO:0000313" key="2">
    <source>
        <dbReference type="Proteomes" id="UP000799302"/>
    </source>
</evidence>
<evidence type="ECO:0000313" key="1">
    <source>
        <dbReference type="EMBL" id="KAF2663605.1"/>
    </source>
</evidence>
<dbReference type="EMBL" id="MU004244">
    <property type="protein sequence ID" value="KAF2663605.1"/>
    <property type="molecule type" value="Genomic_DNA"/>
</dbReference>
<evidence type="ECO:0008006" key="3">
    <source>
        <dbReference type="Google" id="ProtNLM"/>
    </source>
</evidence>
<dbReference type="PANTHER" id="PTHR42085">
    <property type="entry name" value="F-BOX DOMAIN-CONTAINING PROTEIN"/>
    <property type="match status" value="1"/>
</dbReference>
<reference evidence="1" key="1">
    <citation type="journal article" date="2020" name="Stud. Mycol.">
        <title>101 Dothideomycetes genomes: a test case for predicting lifestyles and emergence of pathogens.</title>
        <authorList>
            <person name="Haridas S."/>
            <person name="Albert R."/>
            <person name="Binder M."/>
            <person name="Bloem J."/>
            <person name="Labutti K."/>
            <person name="Salamov A."/>
            <person name="Andreopoulos B."/>
            <person name="Baker S."/>
            <person name="Barry K."/>
            <person name="Bills G."/>
            <person name="Bluhm B."/>
            <person name="Cannon C."/>
            <person name="Castanera R."/>
            <person name="Culley D."/>
            <person name="Daum C."/>
            <person name="Ezra D."/>
            <person name="Gonzalez J."/>
            <person name="Henrissat B."/>
            <person name="Kuo A."/>
            <person name="Liang C."/>
            <person name="Lipzen A."/>
            <person name="Lutzoni F."/>
            <person name="Magnuson J."/>
            <person name="Mondo S."/>
            <person name="Nolan M."/>
            <person name="Ohm R."/>
            <person name="Pangilinan J."/>
            <person name="Park H.-J."/>
            <person name="Ramirez L."/>
            <person name="Alfaro M."/>
            <person name="Sun H."/>
            <person name="Tritt A."/>
            <person name="Yoshinaga Y."/>
            <person name="Zwiers L.-H."/>
            <person name="Turgeon B."/>
            <person name="Goodwin S."/>
            <person name="Spatafora J."/>
            <person name="Crous P."/>
            <person name="Grigoriev I."/>
        </authorList>
    </citation>
    <scope>NUCLEOTIDE SEQUENCE</scope>
    <source>
        <strain evidence="1">CBS 115976</strain>
    </source>
</reference>
<dbReference type="OrthoDB" id="5413827at2759"/>
<dbReference type="Proteomes" id="UP000799302">
    <property type="component" value="Unassembled WGS sequence"/>
</dbReference>
<protein>
    <recommendedName>
        <fullName evidence="3">F-box domain-containing protein</fullName>
    </recommendedName>
</protein>
<name>A0A6A6TU69_9PEZI</name>
<keyword evidence="2" id="KW-1185">Reference proteome</keyword>
<gene>
    <name evidence="1" type="ORF">BT63DRAFT_444134</name>
</gene>
<organism evidence="1 2">
    <name type="scientific">Microthyrium microscopicum</name>
    <dbReference type="NCBI Taxonomy" id="703497"/>
    <lineage>
        <taxon>Eukaryota</taxon>
        <taxon>Fungi</taxon>
        <taxon>Dikarya</taxon>
        <taxon>Ascomycota</taxon>
        <taxon>Pezizomycotina</taxon>
        <taxon>Dothideomycetes</taxon>
        <taxon>Dothideomycetes incertae sedis</taxon>
        <taxon>Microthyriales</taxon>
        <taxon>Microthyriaceae</taxon>
        <taxon>Microthyrium</taxon>
    </lineage>
</organism>
<accession>A0A6A6TU69</accession>